<evidence type="ECO:0000313" key="1">
    <source>
        <dbReference type="EMBL" id="CAF4537148.1"/>
    </source>
</evidence>
<evidence type="ECO:0000313" key="2">
    <source>
        <dbReference type="EMBL" id="CAF4680553.1"/>
    </source>
</evidence>
<protein>
    <submittedName>
        <fullName evidence="2">Uncharacterized protein</fullName>
    </submittedName>
</protein>
<dbReference type="Proteomes" id="UP000681967">
    <property type="component" value="Unassembled WGS sequence"/>
</dbReference>
<feature type="non-terminal residue" evidence="2">
    <location>
        <position position="60"/>
    </location>
</feature>
<organism evidence="2 3">
    <name type="scientific">Rotaria magnacalcarata</name>
    <dbReference type="NCBI Taxonomy" id="392030"/>
    <lineage>
        <taxon>Eukaryota</taxon>
        <taxon>Metazoa</taxon>
        <taxon>Spiralia</taxon>
        <taxon>Gnathifera</taxon>
        <taxon>Rotifera</taxon>
        <taxon>Eurotatoria</taxon>
        <taxon>Bdelloidea</taxon>
        <taxon>Philodinida</taxon>
        <taxon>Philodinidae</taxon>
        <taxon>Rotaria</taxon>
    </lineage>
</organism>
<dbReference type="EMBL" id="CAJOBJ010089803">
    <property type="protein sequence ID" value="CAF4537148.1"/>
    <property type="molecule type" value="Genomic_DNA"/>
</dbReference>
<dbReference type="AlphaFoldDB" id="A0A8S3A7M6"/>
<evidence type="ECO:0000313" key="3">
    <source>
        <dbReference type="Proteomes" id="UP000681967"/>
    </source>
</evidence>
<dbReference type="InterPro" id="IPR015943">
    <property type="entry name" value="WD40/YVTN_repeat-like_dom_sf"/>
</dbReference>
<proteinExistence type="predicted"/>
<dbReference type="Proteomes" id="UP000681720">
    <property type="component" value="Unassembled WGS sequence"/>
</dbReference>
<comment type="caution">
    <text evidence="2">The sequence shown here is derived from an EMBL/GenBank/DDBJ whole genome shotgun (WGS) entry which is preliminary data.</text>
</comment>
<name>A0A8S3A7M6_9BILA</name>
<dbReference type="InterPro" id="IPR036322">
    <property type="entry name" value="WD40_repeat_dom_sf"/>
</dbReference>
<accession>A0A8S3A7M6</accession>
<dbReference type="SUPFAM" id="SSF50978">
    <property type="entry name" value="WD40 repeat-like"/>
    <property type="match status" value="1"/>
</dbReference>
<dbReference type="EMBL" id="CAJOBH010114884">
    <property type="protein sequence ID" value="CAF4680553.1"/>
    <property type="molecule type" value="Genomic_DNA"/>
</dbReference>
<dbReference type="Gene3D" id="2.130.10.10">
    <property type="entry name" value="YVTN repeat-like/Quinoprotein amine dehydrogenase"/>
    <property type="match status" value="1"/>
</dbReference>
<sequence>PPPSIRSLAFSSNGNQIAVGYDNGYIEIYQTLLKLLEEQRIQPMHTMHDRADRIKSLAFS</sequence>
<gene>
    <name evidence="2" type="ORF">BYL167_LOCUS43330</name>
    <name evidence="1" type="ORF">GIL414_LOCUS36262</name>
</gene>
<reference evidence="2" key="1">
    <citation type="submission" date="2021-02" db="EMBL/GenBank/DDBJ databases">
        <authorList>
            <person name="Nowell W R."/>
        </authorList>
    </citation>
    <scope>NUCLEOTIDE SEQUENCE</scope>
</reference>
<feature type="non-terminal residue" evidence="2">
    <location>
        <position position="1"/>
    </location>
</feature>